<keyword evidence="5 7" id="KW-1133">Transmembrane helix</keyword>
<dbReference type="KEGG" id="pmy:Pmen_3210"/>
<evidence type="ECO:0000256" key="1">
    <source>
        <dbReference type="ARBA" id="ARBA00004651"/>
    </source>
</evidence>
<feature type="transmembrane region" description="Helical" evidence="7">
    <location>
        <begin position="363"/>
        <end position="380"/>
    </location>
</feature>
<dbReference type="AlphaFoldDB" id="A4XX97"/>
<dbReference type="InterPro" id="IPR020846">
    <property type="entry name" value="MFS_dom"/>
</dbReference>
<dbReference type="CDD" id="cd17321">
    <property type="entry name" value="MFS_MMR_MDR_like"/>
    <property type="match status" value="1"/>
</dbReference>
<sequence length="540" mass="56020">MWLPQPIRATPEATLTALNDSPLVPEIRQARSDSVERRAGAREWIGLALLALPTILLGLDLTLLHLALPALSVDLRATSAQALWIVDAYGFMIAGFLITMGTLGDRIGRRKLLMVGAAAFGVASLMAAYSTSATILIAARAVLGVAGATLMPSTLALISNMFNHPHQRALAIGVWATMFALGMAAGPVVGGILLAHYWWGAAFLVALPVVGLLLVAAPFLLPEYRAPQQGRLDLSSVVLSLLALLPIVYGIKQLAKDGIVANATLAIVTGVAFMLLFIRRQRRLSSPLIDLDLFSSRAFSVALVVLLVGLIGVGGTMLLVNQYLQLVAGLSPLAAGLWMGPPALAMLVAGITAPLLARKIRPGYVIAGALGLSVVGYLMLTQLDHTPRGIGLATASFSLVYLGLGTIAALGTDLVVGTAPGEKAGSASAISETVQELGLAVGIATLGSLTTAIYRTRMTDQVNAFLAQDIQRAVLDSLAGAKTVSQELPAGVLEQAQAAFMTGFNLAAVTSAICIAVLAALAAITLRHIGVDGDTDEVTS</sequence>
<dbReference type="eggNOG" id="COG0477">
    <property type="taxonomic scope" value="Bacteria"/>
</dbReference>
<feature type="transmembrane region" description="Helical" evidence="7">
    <location>
        <begin position="336"/>
        <end position="356"/>
    </location>
</feature>
<dbReference type="Gene3D" id="1.20.1250.20">
    <property type="entry name" value="MFS general substrate transporter like domains"/>
    <property type="match status" value="1"/>
</dbReference>
<feature type="transmembrane region" description="Helical" evidence="7">
    <location>
        <begin position="392"/>
        <end position="416"/>
    </location>
</feature>
<protein>
    <submittedName>
        <fullName evidence="9">Major facilitator superfamily MFS_1</fullName>
    </submittedName>
</protein>
<dbReference type="EMBL" id="CP000680">
    <property type="protein sequence ID" value="ABP85963.1"/>
    <property type="molecule type" value="Genomic_DNA"/>
</dbReference>
<dbReference type="OrthoDB" id="9807274at2"/>
<dbReference type="PROSITE" id="PS50850">
    <property type="entry name" value="MFS"/>
    <property type="match status" value="1"/>
</dbReference>
<evidence type="ECO:0000313" key="9">
    <source>
        <dbReference type="EMBL" id="ABP85963.1"/>
    </source>
</evidence>
<feature type="transmembrane region" description="Helical" evidence="7">
    <location>
        <begin position="299"/>
        <end position="324"/>
    </location>
</feature>
<dbReference type="InterPro" id="IPR011701">
    <property type="entry name" value="MFS"/>
</dbReference>
<dbReference type="STRING" id="399739.Pmen_3210"/>
<dbReference type="Pfam" id="PF07690">
    <property type="entry name" value="MFS_1"/>
    <property type="match status" value="1"/>
</dbReference>
<gene>
    <name evidence="9" type="ordered locus">Pmen_3210</name>
</gene>
<feature type="domain" description="Major facilitator superfamily (MFS) profile" evidence="8">
    <location>
        <begin position="46"/>
        <end position="534"/>
    </location>
</feature>
<evidence type="ECO:0000256" key="2">
    <source>
        <dbReference type="ARBA" id="ARBA00022448"/>
    </source>
</evidence>
<feature type="transmembrane region" description="Helical" evidence="7">
    <location>
        <begin position="112"/>
        <end position="129"/>
    </location>
</feature>
<accession>A4XX97</accession>
<feature type="transmembrane region" description="Helical" evidence="7">
    <location>
        <begin position="44"/>
        <end position="68"/>
    </location>
</feature>
<name>A4XX97_ECTM1</name>
<proteinExistence type="predicted"/>
<evidence type="ECO:0000256" key="3">
    <source>
        <dbReference type="ARBA" id="ARBA00022475"/>
    </source>
</evidence>
<dbReference type="Gene3D" id="1.20.1720.10">
    <property type="entry name" value="Multidrug resistance protein D"/>
    <property type="match status" value="1"/>
</dbReference>
<keyword evidence="4 7" id="KW-0812">Transmembrane</keyword>
<feature type="transmembrane region" description="Helical" evidence="7">
    <location>
        <begin position="232"/>
        <end position="252"/>
    </location>
</feature>
<evidence type="ECO:0000256" key="7">
    <source>
        <dbReference type="SAM" id="Phobius"/>
    </source>
</evidence>
<dbReference type="InterPro" id="IPR001958">
    <property type="entry name" value="Tet-R_TetA/multi-R_MdtG-like"/>
</dbReference>
<evidence type="ECO:0000256" key="6">
    <source>
        <dbReference type="ARBA" id="ARBA00023136"/>
    </source>
</evidence>
<feature type="transmembrane region" description="Helical" evidence="7">
    <location>
        <begin position="80"/>
        <end position="100"/>
    </location>
</feature>
<keyword evidence="2" id="KW-0813">Transport</keyword>
<dbReference type="GO" id="GO:0022857">
    <property type="term" value="F:transmembrane transporter activity"/>
    <property type="evidence" value="ECO:0007669"/>
    <property type="project" value="InterPro"/>
</dbReference>
<keyword evidence="6 7" id="KW-0472">Membrane</keyword>
<dbReference type="PRINTS" id="PR01035">
    <property type="entry name" value="TCRTETA"/>
</dbReference>
<dbReference type="InterPro" id="IPR036259">
    <property type="entry name" value="MFS_trans_sf"/>
</dbReference>
<feature type="transmembrane region" description="Helical" evidence="7">
    <location>
        <begin position="258"/>
        <end position="278"/>
    </location>
</feature>
<evidence type="ECO:0000256" key="4">
    <source>
        <dbReference type="ARBA" id="ARBA00022692"/>
    </source>
</evidence>
<evidence type="ECO:0000256" key="5">
    <source>
        <dbReference type="ARBA" id="ARBA00022989"/>
    </source>
</evidence>
<dbReference type="PANTHER" id="PTHR42718">
    <property type="entry name" value="MAJOR FACILITATOR SUPERFAMILY MULTIDRUG TRANSPORTER MFSC"/>
    <property type="match status" value="1"/>
</dbReference>
<dbReference type="HOGENOM" id="CLU_000960_28_2_6"/>
<dbReference type="PANTHER" id="PTHR42718:SF47">
    <property type="entry name" value="METHYL VIOLOGEN RESISTANCE PROTEIN SMVA"/>
    <property type="match status" value="1"/>
</dbReference>
<organism evidence="9">
    <name type="scientific">Ectopseudomonas mendocina (strain ymp)</name>
    <name type="common">Pseudomonas mendocina</name>
    <dbReference type="NCBI Taxonomy" id="399739"/>
    <lineage>
        <taxon>Bacteria</taxon>
        <taxon>Pseudomonadati</taxon>
        <taxon>Pseudomonadota</taxon>
        <taxon>Gammaproteobacteria</taxon>
        <taxon>Pseudomonadales</taxon>
        <taxon>Pseudomonadaceae</taxon>
        <taxon>Ectopseudomonas</taxon>
    </lineage>
</organism>
<dbReference type="GO" id="GO:0005886">
    <property type="term" value="C:plasma membrane"/>
    <property type="evidence" value="ECO:0007669"/>
    <property type="project" value="UniProtKB-SubCell"/>
</dbReference>
<feature type="transmembrane region" description="Helical" evidence="7">
    <location>
        <begin position="170"/>
        <end position="192"/>
    </location>
</feature>
<reference evidence="9" key="1">
    <citation type="submission" date="2007-04" db="EMBL/GenBank/DDBJ databases">
        <title>Complete sequence of Pseudomonas mendocina ymp.</title>
        <authorList>
            <consortium name="US DOE Joint Genome Institute"/>
            <person name="Copeland A."/>
            <person name="Lucas S."/>
            <person name="Lapidus A."/>
            <person name="Barry K."/>
            <person name="Glavina del Rio T."/>
            <person name="Dalin E."/>
            <person name="Tice H."/>
            <person name="Pitluck S."/>
            <person name="Kiss H."/>
            <person name="Brettin T."/>
            <person name="Detter J.C."/>
            <person name="Bruce D."/>
            <person name="Han C."/>
            <person name="Schmutz J."/>
            <person name="Larimer F."/>
            <person name="Land M."/>
            <person name="Hauser L."/>
            <person name="Kyrpides N."/>
            <person name="Mikhailova N."/>
            <person name="Hersman L."/>
            <person name="Dubois J."/>
            <person name="Maurice P."/>
            <person name="Richardson P."/>
        </authorList>
    </citation>
    <scope>NUCLEOTIDE SEQUENCE [LARGE SCALE GENOMIC DNA]</scope>
    <source>
        <strain evidence="9">Ymp</strain>
    </source>
</reference>
<evidence type="ECO:0000259" key="8">
    <source>
        <dbReference type="PROSITE" id="PS50850"/>
    </source>
</evidence>
<feature type="transmembrane region" description="Helical" evidence="7">
    <location>
        <begin position="135"/>
        <end position="158"/>
    </location>
</feature>
<dbReference type="SUPFAM" id="SSF103473">
    <property type="entry name" value="MFS general substrate transporter"/>
    <property type="match status" value="1"/>
</dbReference>
<feature type="transmembrane region" description="Helical" evidence="7">
    <location>
        <begin position="498"/>
        <end position="524"/>
    </location>
</feature>
<feature type="transmembrane region" description="Helical" evidence="7">
    <location>
        <begin position="198"/>
        <end position="220"/>
    </location>
</feature>
<comment type="subcellular location">
    <subcellularLocation>
        <location evidence="1">Cell membrane</location>
        <topology evidence="1">Multi-pass membrane protein</topology>
    </subcellularLocation>
</comment>
<keyword evidence="3" id="KW-1003">Cell membrane</keyword>